<dbReference type="InterPro" id="IPR043502">
    <property type="entry name" value="DNA/RNA_pol_sf"/>
</dbReference>
<evidence type="ECO:0000256" key="2">
    <source>
        <dbReference type="ARBA" id="ARBA00022679"/>
    </source>
</evidence>
<accession>A0A8F5MKM1</accession>
<keyword evidence="2" id="KW-0808">Transferase</keyword>
<sequence length="514" mass="58332">MDIVSQWQVSKSKLILSKLSLKPEPAGKVRVFAILDVWSQSVLKPIHDHIFEILKSIPNDGCFDQIKPLQRLMLKGHKNVFSFDLSAATDRLPILLQTQVMSWLYGQDVALAWKTLLIDRDYFIKTTDLAKYGTKSDIIVKESDRYEDGFNLRYAVGQPMGALSSWGVFSLTHHIIIQYCARQAGFKSWFDDYALLGDDVVIANKEVADLYLFTMTKVLGVEINLSKSLISNNGTAEFAKQLVSGTVNYTPVGAKNIAQSLKNFANFPSILRDYILKGGIVDNADLQRLIGSLSYNIVKTSKKNLSSLLWVIMGPFGFLNTGENRFKPELFAQSGIPLSPYDLRLRTLSYALDWLIIPIKEVLREDYAKDWKASVEKSAKVLKSYRDLITVKGFVCAPVPLNLLPPVDVNLQVNPHPMTLPSYRSLLLVSMEKFEELLGKEEPSLNVPYSLPFVEGMRYMLSNIDWPIPETNLLRNQPLIKPRFRPTNKAFFIKVRKQLIKLVKEHEKNAQQEV</sequence>
<dbReference type="SUPFAM" id="SSF56672">
    <property type="entry name" value="DNA/RNA polymerases"/>
    <property type="match status" value="1"/>
</dbReference>
<dbReference type="GO" id="GO:0003968">
    <property type="term" value="F:RNA-directed RNA polymerase activity"/>
    <property type="evidence" value="ECO:0007669"/>
    <property type="project" value="UniProtKB-KW"/>
</dbReference>
<protein>
    <submittedName>
        <fullName evidence="4">RNA-dependent RNA polymerase</fullName>
    </submittedName>
</protein>
<dbReference type="PANTHER" id="PTHR34456">
    <property type="entry name" value="MITOVIRUS RNA-DEPENDENT RNA POLYMERASE"/>
    <property type="match status" value="1"/>
</dbReference>
<dbReference type="EMBL" id="MW648474">
    <property type="protein sequence ID" value="QXN75380.1"/>
    <property type="molecule type" value="Genomic_RNA"/>
</dbReference>
<name>A0A8F5MKM1_9VIRU</name>
<reference evidence="4" key="1">
    <citation type="submission" date="2021-02" db="EMBL/GenBank/DDBJ databases">
        <title>The hidden world within plants: metatranscriptomics unveil the complexity of wood microbiomes in grapevine.</title>
        <authorList>
            <person name="Nerva L."/>
            <person name="Garcia J.F."/>
            <person name="Favaretto F."/>
            <person name="Giudice G."/>
            <person name="Moffa L."/>
            <person name="Dario C."/>
            <person name="Riccardo V."/>
            <person name="Gambino G."/>
            <person name="Chitarra W."/>
        </authorList>
    </citation>
    <scope>NUCLEOTIDE SEQUENCE</scope>
</reference>
<dbReference type="PANTHER" id="PTHR34456:SF9">
    <property type="entry name" value="MITOVIRUS RNA-DEPENDENT RNA POLYMERASE"/>
    <property type="match status" value="1"/>
</dbReference>
<dbReference type="InterPro" id="IPR008686">
    <property type="entry name" value="RNA_pol_mitovir"/>
</dbReference>
<dbReference type="Pfam" id="PF05919">
    <property type="entry name" value="Mitovir_RNA_pol"/>
    <property type="match status" value="1"/>
</dbReference>
<evidence type="ECO:0000313" key="4">
    <source>
        <dbReference type="EMBL" id="QXN75380.1"/>
    </source>
</evidence>
<evidence type="ECO:0000256" key="1">
    <source>
        <dbReference type="ARBA" id="ARBA00022484"/>
    </source>
</evidence>
<proteinExistence type="predicted"/>
<keyword evidence="3" id="KW-0548">Nucleotidyltransferase</keyword>
<organism evidence="4">
    <name type="scientific">Grapevine-associated mitovirus 5</name>
    <dbReference type="NCBI Taxonomy" id="2814318"/>
    <lineage>
        <taxon>Viruses</taxon>
        <taxon>Riboviria</taxon>
        <taxon>Orthornavirae</taxon>
        <taxon>Lenarviricota</taxon>
        <taxon>Howeltoviricetes</taxon>
        <taxon>Cryppavirales</taxon>
        <taxon>Mitoviridae</taxon>
        <taxon>Mitovirus</taxon>
    </lineage>
</organism>
<keyword evidence="1 4" id="KW-0696">RNA-directed RNA polymerase</keyword>
<evidence type="ECO:0000256" key="3">
    <source>
        <dbReference type="ARBA" id="ARBA00022695"/>
    </source>
</evidence>